<feature type="domain" description="Protein kinase" evidence="11">
    <location>
        <begin position="141"/>
        <end position="397"/>
    </location>
</feature>
<dbReference type="GO" id="GO:0043066">
    <property type="term" value="P:negative regulation of apoptotic process"/>
    <property type="evidence" value="ECO:0007669"/>
    <property type="project" value="TreeGrafter"/>
</dbReference>
<keyword evidence="4" id="KW-0808">Transferase</keyword>
<keyword evidence="6" id="KW-0418">Kinase</keyword>
<evidence type="ECO:0000256" key="10">
    <source>
        <dbReference type="SAM" id="MobiDB-lite"/>
    </source>
</evidence>
<proteinExistence type="inferred from homology"/>
<feature type="compositionally biased region" description="Basic residues" evidence="10">
    <location>
        <begin position="11"/>
        <end position="21"/>
    </location>
</feature>
<dbReference type="GO" id="GO:0005524">
    <property type="term" value="F:ATP binding"/>
    <property type="evidence" value="ECO:0007669"/>
    <property type="project" value="UniProtKB-KW"/>
</dbReference>
<dbReference type="SUPFAM" id="SSF56112">
    <property type="entry name" value="Protein kinase-like (PK-like)"/>
    <property type="match status" value="1"/>
</dbReference>
<accession>A0AAV6G9E9</accession>
<dbReference type="GO" id="GO:0007346">
    <property type="term" value="P:regulation of mitotic cell cycle"/>
    <property type="evidence" value="ECO:0007669"/>
    <property type="project" value="TreeGrafter"/>
</dbReference>
<dbReference type="PROSITE" id="PS50011">
    <property type="entry name" value="PROTEIN_KINASE_DOM"/>
    <property type="match status" value="1"/>
</dbReference>
<gene>
    <name evidence="12" type="ORF">AALO_G00183660</name>
</gene>
<evidence type="ECO:0000256" key="2">
    <source>
        <dbReference type="ARBA" id="ARBA00012513"/>
    </source>
</evidence>
<evidence type="ECO:0000256" key="9">
    <source>
        <dbReference type="ARBA" id="ARBA00048679"/>
    </source>
</evidence>
<evidence type="ECO:0000256" key="6">
    <source>
        <dbReference type="ARBA" id="ARBA00022777"/>
    </source>
</evidence>
<feature type="compositionally biased region" description="Polar residues" evidence="10">
    <location>
        <begin position="27"/>
        <end position="37"/>
    </location>
</feature>
<dbReference type="Pfam" id="PF00069">
    <property type="entry name" value="Pkinase"/>
    <property type="match status" value="1"/>
</dbReference>
<dbReference type="PANTHER" id="PTHR22984:SF11">
    <property type="entry name" value="AURORA KINASE-RELATED"/>
    <property type="match status" value="1"/>
</dbReference>
<dbReference type="Gene3D" id="1.10.510.10">
    <property type="entry name" value="Transferase(Phosphotransferase) domain 1"/>
    <property type="match status" value="1"/>
</dbReference>
<comment type="caution">
    <text evidence="12">The sequence shown here is derived from an EMBL/GenBank/DDBJ whole genome shotgun (WGS) entry which is preliminary data.</text>
</comment>
<evidence type="ECO:0000256" key="5">
    <source>
        <dbReference type="ARBA" id="ARBA00022741"/>
    </source>
</evidence>
<evidence type="ECO:0000259" key="11">
    <source>
        <dbReference type="PROSITE" id="PS50011"/>
    </source>
</evidence>
<dbReference type="Gene3D" id="3.30.200.20">
    <property type="entry name" value="Phosphorylase Kinase, domain 1"/>
    <property type="match status" value="1"/>
</dbReference>
<dbReference type="InterPro" id="IPR000719">
    <property type="entry name" value="Prot_kinase_dom"/>
</dbReference>
<evidence type="ECO:0000256" key="4">
    <source>
        <dbReference type="ARBA" id="ARBA00022679"/>
    </source>
</evidence>
<dbReference type="InterPro" id="IPR051138">
    <property type="entry name" value="PIM_Ser/Thr_kinase"/>
</dbReference>
<evidence type="ECO:0000256" key="7">
    <source>
        <dbReference type="ARBA" id="ARBA00022840"/>
    </source>
</evidence>
<organism evidence="12 13">
    <name type="scientific">Alosa alosa</name>
    <name type="common">allis shad</name>
    <dbReference type="NCBI Taxonomy" id="278164"/>
    <lineage>
        <taxon>Eukaryota</taxon>
        <taxon>Metazoa</taxon>
        <taxon>Chordata</taxon>
        <taxon>Craniata</taxon>
        <taxon>Vertebrata</taxon>
        <taxon>Euteleostomi</taxon>
        <taxon>Actinopterygii</taxon>
        <taxon>Neopterygii</taxon>
        <taxon>Teleostei</taxon>
        <taxon>Clupei</taxon>
        <taxon>Clupeiformes</taxon>
        <taxon>Clupeoidei</taxon>
        <taxon>Clupeidae</taxon>
        <taxon>Alosa</taxon>
    </lineage>
</organism>
<dbReference type="GO" id="GO:0005737">
    <property type="term" value="C:cytoplasm"/>
    <property type="evidence" value="ECO:0007669"/>
    <property type="project" value="TreeGrafter"/>
</dbReference>
<evidence type="ECO:0000313" key="13">
    <source>
        <dbReference type="Proteomes" id="UP000823561"/>
    </source>
</evidence>
<keyword evidence="3" id="KW-0723">Serine/threonine-protein kinase</keyword>
<dbReference type="SMART" id="SM00220">
    <property type="entry name" value="S_TKc"/>
    <property type="match status" value="1"/>
</dbReference>
<evidence type="ECO:0000256" key="3">
    <source>
        <dbReference type="ARBA" id="ARBA00022527"/>
    </source>
</evidence>
<reference evidence="12" key="1">
    <citation type="submission" date="2020-10" db="EMBL/GenBank/DDBJ databases">
        <title>Chromosome-scale genome assembly of the Allis shad, Alosa alosa.</title>
        <authorList>
            <person name="Margot Z."/>
            <person name="Christophe K."/>
            <person name="Cabau C."/>
            <person name="Louis A."/>
            <person name="Berthelot C."/>
            <person name="Parey E."/>
            <person name="Roest Crollius H."/>
            <person name="Montfort J."/>
            <person name="Robinson-Rechavi M."/>
            <person name="Bucao C."/>
            <person name="Bouchez O."/>
            <person name="Gislard M."/>
            <person name="Lluch J."/>
            <person name="Milhes M."/>
            <person name="Lampietro C."/>
            <person name="Lopez Roques C."/>
            <person name="Donnadieu C."/>
            <person name="Braasch I."/>
            <person name="Desvignes T."/>
            <person name="Postlethwait J."/>
            <person name="Bobe J."/>
            <person name="Guiguen Y."/>
        </authorList>
    </citation>
    <scope>NUCLEOTIDE SEQUENCE</scope>
    <source>
        <strain evidence="12">M-15738</strain>
        <tissue evidence="12">Blood</tissue>
    </source>
</reference>
<sequence length="400" mass="44876">MPRRLPAERKSRAKSQVRRGPNRTDVLPSTSGSSTSPRAEPTVAPSTSQPTQHGPMRPERKCRQLQTPGNMPPPAAVPTDKSKRKRDYSNVVTAQETSTSENIGEVDPSVLKRTCAEPHATKKLRKTNKPPNDQASFNLKYTMGDLLGKGGCGCVFEGTRHSDGLQVAIKIIPKENAGCYIAVPDTGEYLPLEVALMTIVSRPPECPNILKLVEWFALPTAFILILERPMPCMDLYNYCETLGGQLTESQGKHIIRQVVHAVKHCRDRSVLHRDIKQDNFLVNTDDVMVKLIDFGCGDLLKEGRYDSFAGTEEFSPPEWWLHKSYQGRPATIWSLGVLLYVLLCGELPFVDDGEIVSKRLRCRRGLSSECRNLIHWCLRKDPSKRPVLEEILQHKWLSAD</sequence>
<protein>
    <recommendedName>
        <fullName evidence="2">non-specific serine/threonine protein kinase</fullName>
        <ecNumber evidence="2">2.7.11.1</ecNumber>
    </recommendedName>
</protein>
<dbReference type="InterPro" id="IPR008271">
    <property type="entry name" value="Ser/Thr_kinase_AS"/>
</dbReference>
<dbReference type="AlphaFoldDB" id="A0AAV6G9E9"/>
<name>A0AAV6G9E9_9TELE</name>
<dbReference type="GO" id="GO:0004674">
    <property type="term" value="F:protein serine/threonine kinase activity"/>
    <property type="evidence" value="ECO:0007669"/>
    <property type="project" value="UniProtKB-KW"/>
</dbReference>
<dbReference type="EC" id="2.7.11.1" evidence="2"/>
<comment type="catalytic activity">
    <reaction evidence="9">
        <text>L-seryl-[protein] + ATP = O-phospho-L-seryl-[protein] + ADP + H(+)</text>
        <dbReference type="Rhea" id="RHEA:17989"/>
        <dbReference type="Rhea" id="RHEA-COMP:9863"/>
        <dbReference type="Rhea" id="RHEA-COMP:11604"/>
        <dbReference type="ChEBI" id="CHEBI:15378"/>
        <dbReference type="ChEBI" id="CHEBI:29999"/>
        <dbReference type="ChEBI" id="CHEBI:30616"/>
        <dbReference type="ChEBI" id="CHEBI:83421"/>
        <dbReference type="ChEBI" id="CHEBI:456216"/>
        <dbReference type="EC" id="2.7.11.1"/>
    </reaction>
</comment>
<evidence type="ECO:0000256" key="1">
    <source>
        <dbReference type="ARBA" id="ARBA00005505"/>
    </source>
</evidence>
<keyword evidence="7" id="KW-0067">ATP-binding</keyword>
<keyword evidence="13" id="KW-1185">Reference proteome</keyword>
<comment type="catalytic activity">
    <reaction evidence="8">
        <text>L-threonyl-[protein] + ATP = O-phospho-L-threonyl-[protein] + ADP + H(+)</text>
        <dbReference type="Rhea" id="RHEA:46608"/>
        <dbReference type="Rhea" id="RHEA-COMP:11060"/>
        <dbReference type="Rhea" id="RHEA-COMP:11605"/>
        <dbReference type="ChEBI" id="CHEBI:15378"/>
        <dbReference type="ChEBI" id="CHEBI:30013"/>
        <dbReference type="ChEBI" id="CHEBI:30616"/>
        <dbReference type="ChEBI" id="CHEBI:61977"/>
        <dbReference type="ChEBI" id="CHEBI:456216"/>
        <dbReference type="EC" id="2.7.11.1"/>
    </reaction>
</comment>
<dbReference type="PROSITE" id="PS00108">
    <property type="entry name" value="PROTEIN_KINASE_ST"/>
    <property type="match status" value="1"/>
</dbReference>
<dbReference type="Proteomes" id="UP000823561">
    <property type="component" value="Chromosome 13"/>
</dbReference>
<dbReference type="PANTHER" id="PTHR22984">
    <property type="entry name" value="SERINE/THREONINE-PROTEIN KINASE PIM"/>
    <property type="match status" value="1"/>
</dbReference>
<keyword evidence="5" id="KW-0547">Nucleotide-binding</keyword>
<evidence type="ECO:0000256" key="8">
    <source>
        <dbReference type="ARBA" id="ARBA00047899"/>
    </source>
</evidence>
<feature type="compositionally biased region" description="Polar residues" evidence="10">
    <location>
        <begin position="90"/>
        <end position="102"/>
    </location>
</feature>
<comment type="similarity">
    <text evidence="1">Belongs to the protein kinase superfamily. CAMK Ser/Thr protein kinase family. PIM subfamily.</text>
</comment>
<feature type="compositionally biased region" description="Basic and acidic residues" evidence="10">
    <location>
        <begin position="1"/>
        <end position="10"/>
    </location>
</feature>
<dbReference type="EMBL" id="JADWDJ010000013">
    <property type="protein sequence ID" value="KAG5271754.1"/>
    <property type="molecule type" value="Genomic_DNA"/>
</dbReference>
<dbReference type="InterPro" id="IPR011009">
    <property type="entry name" value="Kinase-like_dom_sf"/>
</dbReference>
<evidence type="ECO:0000313" key="12">
    <source>
        <dbReference type="EMBL" id="KAG5271754.1"/>
    </source>
</evidence>
<feature type="region of interest" description="Disordered" evidence="10">
    <location>
        <begin position="1"/>
        <end position="103"/>
    </location>
</feature>